<reference evidence="2" key="1">
    <citation type="submission" date="2024-07" db="EMBL/GenBank/DDBJ databases">
        <title>Two chromosome-level genome assemblies of Korean endemic species Abeliophyllum distichum and Forsythia ovata (Oleaceae).</title>
        <authorList>
            <person name="Jang H."/>
        </authorList>
    </citation>
    <scope>NUCLEOTIDE SEQUENCE [LARGE SCALE GENOMIC DNA]</scope>
</reference>
<comment type="caution">
    <text evidence="1">The sequence shown here is derived from an EMBL/GenBank/DDBJ whole genome shotgun (WGS) entry which is preliminary data.</text>
</comment>
<protein>
    <submittedName>
        <fullName evidence="1">Phospholipase A1-Ibeta2</fullName>
    </submittedName>
</protein>
<gene>
    <name evidence="1" type="ORF">Fot_43292</name>
</gene>
<dbReference type="Proteomes" id="UP001604277">
    <property type="component" value="Unassembled WGS sequence"/>
</dbReference>
<organism evidence="1 2">
    <name type="scientific">Forsythia ovata</name>
    <dbReference type="NCBI Taxonomy" id="205694"/>
    <lineage>
        <taxon>Eukaryota</taxon>
        <taxon>Viridiplantae</taxon>
        <taxon>Streptophyta</taxon>
        <taxon>Embryophyta</taxon>
        <taxon>Tracheophyta</taxon>
        <taxon>Spermatophyta</taxon>
        <taxon>Magnoliopsida</taxon>
        <taxon>eudicotyledons</taxon>
        <taxon>Gunneridae</taxon>
        <taxon>Pentapetalae</taxon>
        <taxon>asterids</taxon>
        <taxon>lamiids</taxon>
        <taxon>Lamiales</taxon>
        <taxon>Oleaceae</taxon>
        <taxon>Forsythieae</taxon>
        <taxon>Forsythia</taxon>
    </lineage>
</organism>
<sequence length="108" mass="12334">MFTQYATGSLSSLWRSSSWQPRFCKSSKREKRERSYELLIHKTIITRVPGMFVSEELDKQLRGSGASSVLNMLDNSMPWAYAHVGTELRVDTKMSPFLKPNADCSMLP</sequence>
<proteinExistence type="predicted"/>
<dbReference type="AlphaFoldDB" id="A0ABD1RNM8"/>
<name>A0ABD1RNM8_9LAMI</name>
<dbReference type="EMBL" id="JBFOLJ010000012">
    <property type="protein sequence ID" value="KAL2490000.1"/>
    <property type="molecule type" value="Genomic_DNA"/>
</dbReference>
<accession>A0ABD1RNM8</accession>
<keyword evidence="2" id="KW-1185">Reference proteome</keyword>
<evidence type="ECO:0000313" key="2">
    <source>
        <dbReference type="Proteomes" id="UP001604277"/>
    </source>
</evidence>
<evidence type="ECO:0000313" key="1">
    <source>
        <dbReference type="EMBL" id="KAL2490000.1"/>
    </source>
</evidence>